<keyword evidence="12" id="KW-1185">Reference proteome</keyword>
<keyword evidence="8" id="KW-0539">Nucleus</keyword>
<evidence type="ECO:0000256" key="2">
    <source>
        <dbReference type="ARBA" id="ARBA00022771"/>
    </source>
</evidence>
<feature type="compositionally biased region" description="Polar residues" evidence="9">
    <location>
        <begin position="444"/>
        <end position="471"/>
    </location>
</feature>
<accession>A0ABY7FAZ4</accession>
<sequence>MSNKTIRTVLASKEQPSIATYSKMPPKLNPDVQDALRNRKTLTPSAVSVNFQGTTQNEKKPVFTTAIYVGSKTLSDKPKSGGSVKAANQNAGNIQKTKEPIEMEKRQKSGSGVVAGSDESSNGIKLVGFKMMNESDTGQTDAWKSKSWTASKLPPCRVCGDDTSPRGLHYGVNTRTLKRENQDYQCTCPPEEKRLGTDIARKFSCPKCRYERCIKLGMSKDGERLNSESSKSSGSPYSTGEGLNSESSKSSGSPYSTGEGLNSESSKSSGSPYSTGQSVSSPEEVASDIDNLTLKDPKPVPARSVKKLRRSDGNDPETGMLYRSMTNIIFHSLLKNQTDMTPATPKDDSETTPMEKLFMEPFDLQAVSMSISNSDHGTSQFQFSSSTSIPDSLMPQTFNVTLNSPFSGMGESNTLDSVDYLMKSPENLGAVELSPIENLLMSPPSVSMTTNGNTVQISGPAYTSSQSQSDASPIESLLMSPPSDSSPGSVAMPSPSVSFPDSGFSQSSFSPQSQSEPSTMDSLLVSPLSAPTSDKIHAFAEQSYAQKEQSVPSMWEQDEKQVNGDQSLHEEGEVTCDGNFTLKQNCGMTCDSNTYECDLFDDVYLQNFFPRNEDALEHELEFGKGFEMYQDFYDNDFSEQYNAKLSMFGQMKISTEEYMSFYNQTGIDIDNRQQLFGGQKCILSSLNVATLPWDKEYHVEEIMKVLPPNYCKDRDKVEAIQSKLCKCLKYLTNKRPDPFDLNSLISVIYLAKDQRVQ</sequence>
<feature type="domain" description="Nuclear receptor" evidence="10">
    <location>
        <begin position="153"/>
        <end position="221"/>
    </location>
</feature>
<feature type="compositionally biased region" description="Low complexity" evidence="9">
    <location>
        <begin position="496"/>
        <end position="518"/>
    </location>
</feature>
<dbReference type="SUPFAM" id="SSF57716">
    <property type="entry name" value="Glucocorticoid receptor-like (DNA-binding domain)"/>
    <property type="match status" value="1"/>
</dbReference>
<feature type="compositionally biased region" description="Low complexity" evidence="9">
    <location>
        <begin position="480"/>
        <end position="489"/>
    </location>
</feature>
<dbReference type="Gene3D" id="3.30.50.10">
    <property type="entry name" value="Erythroid Transcription Factor GATA-1, subunit A"/>
    <property type="match status" value="1"/>
</dbReference>
<evidence type="ECO:0000256" key="8">
    <source>
        <dbReference type="ARBA" id="ARBA00023242"/>
    </source>
</evidence>
<feature type="region of interest" description="Disordered" evidence="9">
    <location>
        <begin position="444"/>
        <end position="527"/>
    </location>
</feature>
<proteinExistence type="predicted"/>
<dbReference type="EMBL" id="CP111021">
    <property type="protein sequence ID" value="WAR17959.1"/>
    <property type="molecule type" value="Genomic_DNA"/>
</dbReference>
<organism evidence="11 12">
    <name type="scientific">Mya arenaria</name>
    <name type="common">Soft-shell clam</name>
    <dbReference type="NCBI Taxonomy" id="6604"/>
    <lineage>
        <taxon>Eukaryota</taxon>
        <taxon>Metazoa</taxon>
        <taxon>Spiralia</taxon>
        <taxon>Lophotrochozoa</taxon>
        <taxon>Mollusca</taxon>
        <taxon>Bivalvia</taxon>
        <taxon>Autobranchia</taxon>
        <taxon>Heteroconchia</taxon>
        <taxon>Euheterodonta</taxon>
        <taxon>Imparidentia</taxon>
        <taxon>Neoheterodontei</taxon>
        <taxon>Myida</taxon>
        <taxon>Myoidea</taxon>
        <taxon>Myidae</taxon>
        <taxon>Mya</taxon>
    </lineage>
</organism>
<gene>
    <name evidence="11" type="ORF">MAR_032553</name>
</gene>
<dbReference type="Pfam" id="PF00105">
    <property type="entry name" value="zf-C4"/>
    <property type="match status" value="1"/>
</dbReference>
<dbReference type="InterPro" id="IPR013088">
    <property type="entry name" value="Znf_NHR/GATA"/>
</dbReference>
<evidence type="ECO:0000313" key="11">
    <source>
        <dbReference type="EMBL" id="WAR17959.1"/>
    </source>
</evidence>
<evidence type="ECO:0000256" key="3">
    <source>
        <dbReference type="ARBA" id="ARBA00022833"/>
    </source>
</evidence>
<name>A0ABY7FAZ4_MYAAR</name>
<feature type="compositionally biased region" description="Low complexity" evidence="9">
    <location>
        <begin position="227"/>
        <end position="281"/>
    </location>
</feature>
<dbReference type="Proteomes" id="UP001164746">
    <property type="component" value="Chromosome 10"/>
</dbReference>
<evidence type="ECO:0000256" key="6">
    <source>
        <dbReference type="ARBA" id="ARBA00023163"/>
    </source>
</evidence>
<feature type="region of interest" description="Disordered" evidence="9">
    <location>
        <begin position="222"/>
        <end position="320"/>
    </location>
</feature>
<keyword evidence="2" id="KW-0863">Zinc-finger</keyword>
<keyword evidence="1" id="KW-0479">Metal-binding</keyword>
<keyword evidence="7" id="KW-0675">Receptor</keyword>
<keyword evidence="6" id="KW-0804">Transcription</keyword>
<reference evidence="11" key="1">
    <citation type="submission" date="2022-11" db="EMBL/GenBank/DDBJ databases">
        <title>Centuries of genome instability and evolution in soft-shell clam transmissible cancer (bioRxiv).</title>
        <authorList>
            <person name="Hart S.F.M."/>
            <person name="Yonemitsu M.A."/>
            <person name="Giersch R.M."/>
            <person name="Beal B.F."/>
            <person name="Arriagada G."/>
            <person name="Davis B.W."/>
            <person name="Ostrander E.A."/>
            <person name="Goff S.P."/>
            <person name="Metzger M.J."/>
        </authorList>
    </citation>
    <scope>NUCLEOTIDE SEQUENCE</scope>
    <source>
        <strain evidence="11">MELC-2E11</strain>
        <tissue evidence="11">Siphon/mantle</tissue>
    </source>
</reference>
<dbReference type="InterPro" id="IPR001628">
    <property type="entry name" value="Znf_hrmn_rcpt"/>
</dbReference>
<protein>
    <submittedName>
        <fullName evidence="11">HR3-like protein</fullName>
    </submittedName>
</protein>
<keyword evidence="5" id="KW-0238">DNA-binding</keyword>
<evidence type="ECO:0000259" key="10">
    <source>
        <dbReference type="SMART" id="SM00399"/>
    </source>
</evidence>
<evidence type="ECO:0000256" key="7">
    <source>
        <dbReference type="ARBA" id="ARBA00023170"/>
    </source>
</evidence>
<feature type="compositionally biased region" description="Basic and acidic residues" evidence="9">
    <location>
        <begin position="96"/>
        <end position="107"/>
    </location>
</feature>
<keyword evidence="4" id="KW-0805">Transcription regulation</keyword>
<evidence type="ECO:0000256" key="1">
    <source>
        <dbReference type="ARBA" id="ARBA00022723"/>
    </source>
</evidence>
<dbReference type="SMART" id="SM00399">
    <property type="entry name" value="ZnF_C4"/>
    <property type="match status" value="1"/>
</dbReference>
<evidence type="ECO:0000313" key="12">
    <source>
        <dbReference type="Proteomes" id="UP001164746"/>
    </source>
</evidence>
<evidence type="ECO:0000256" key="4">
    <source>
        <dbReference type="ARBA" id="ARBA00023015"/>
    </source>
</evidence>
<keyword evidence="3" id="KW-0862">Zinc</keyword>
<feature type="region of interest" description="Disordered" evidence="9">
    <location>
        <begin position="96"/>
        <end position="119"/>
    </location>
</feature>
<evidence type="ECO:0000256" key="5">
    <source>
        <dbReference type="ARBA" id="ARBA00023125"/>
    </source>
</evidence>
<evidence type="ECO:0000256" key="9">
    <source>
        <dbReference type="SAM" id="MobiDB-lite"/>
    </source>
</evidence>